<keyword evidence="1" id="KW-0472">Membrane</keyword>
<evidence type="ECO:0000313" key="3">
    <source>
        <dbReference type="Proteomes" id="UP000549971"/>
    </source>
</evidence>
<proteinExistence type="predicted"/>
<dbReference type="EMBL" id="JACHMY010000001">
    <property type="protein sequence ID" value="MBB5834982.1"/>
    <property type="molecule type" value="Genomic_DNA"/>
</dbReference>
<dbReference type="Proteomes" id="UP000549971">
    <property type="component" value="Unassembled WGS sequence"/>
</dbReference>
<keyword evidence="1" id="KW-1133">Transmembrane helix</keyword>
<evidence type="ECO:0000256" key="1">
    <source>
        <dbReference type="SAM" id="Phobius"/>
    </source>
</evidence>
<gene>
    <name evidence="2" type="ORF">HDA39_001716</name>
</gene>
<name>A0A7W9J3I4_9ACTN</name>
<organism evidence="2 3">
    <name type="scientific">Kribbella italica</name>
    <dbReference type="NCBI Taxonomy" id="1540520"/>
    <lineage>
        <taxon>Bacteria</taxon>
        <taxon>Bacillati</taxon>
        <taxon>Actinomycetota</taxon>
        <taxon>Actinomycetes</taxon>
        <taxon>Propionibacteriales</taxon>
        <taxon>Kribbellaceae</taxon>
        <taxon>Kribbella</taxon>
    </lineage>
</organism>
<keyword evidence="3" id="KW-1185">Reference proteome</keyword>
<accession>A0A7W9J3I4</accession>
<dbReference type="RefSeq" id="WP_184794684.1">
    <property type="nucleotide sequence ID" value="NZ_JACHMY010000001.1"/>
</dbReference>
<feature type="transmembrane region" description="Helical" evidence="1">
    <location>
        <begin position="6"/>
        <end position="27"/>
    </location>
</feature>
<comment type="caution">
    <text evidence="2">The sequence shown here is derived from an EMBL/GenBank/DDBJ whole genome shotgun (WGS) entry which is preliminary data.</text>
</comment>
<protein>
    <submittedName>
        <fullName evidence="2">Uncharacterized protein</fullName>
    </submittedName>
</protein>
<reference evidence="2 3" key="1">
    <citation type="submission" date="2020-08" db="EMBL/GenBank/DDBJ databases">
        <title>Sequencing the genomes of 1000 actinobacteria strains.</title>
        <authorList>
            <person name="Klenk H.-P."/>
        </authorList>
    </citation>
    <scope>NUCLEOTIDE SEQUENCE [LARGE SCALE GENOMIC DNA]</scope>
    <source>
        <strain evidence="2 3">DSM 28967</strain>
    </source>
</reference>
<evidence type="ECO:0000313" key="2">
    <source>
        <dbReference type="EMBL" id="MBB5834982.1"/>
    </source>
</evidence>
<dbReference type="AlphaFoldDB" id="A0A7W9J3I4"/>
<sequence length="45" mass="5364">MFEFSWVDALLVAVAIYLLGLLIRRLFRALSSRRRPVEIREWDDA</sequence>
<keyword evidence="1" id="KW-0812">Transmembrane</keyword>